<feature type="compositionally biased region" description="Polar residues" evidence="1">
    <location>
        <begin position="173"/>
        <end position="190"/>
    </location>
</feature>
<feature type="transmembrane region" description="Helical" evidence="2">
    <location>
        <begin position="43"/>
        <end position="69"/>
    </location>
</feature>
<accession>A0A9P6ZYQ0</accession>
<evidence type="ECO:0000256" key="1">
    <source>
        <dbReference type="SAM" id="MobiDB-lite"/>
    </source>
</evidence>
<dbReference type="AlphaFoldDB" id="A0A9P6ZYQ0"/>
<comment type="caution">
    <text evidence="3">The sequence shown here is derived from an EMBL/GenBank/DDBJ whole genome shotgun (WGS) entry which is preliminary data.</text>
</comment>
<feature type="compositionally biased region" description="Basic residues" evidence="1">
    <location>
        <begin position="79"/>
        <end position="92"/>
    </location>
</feature>
<name>A0A9P6ZYQ0_9AGAM</name>
<evidence type="ECO:0000256" key="2">
    <source>
        <dbReference type="SAM" id="Phobius"/>
    </source>
</evidence>
<dbReference type="OrthoDB" id="3244253at2759"/>
<sequence>MPSLTGNVNVAIHLTSTIIGEVTISTNSSTATPTTSTDHAAAISIPAIVGGTAAGIALAVAVVVGWKWWSLIVRQPNKKCRSRRQNVLRRHDRATPNKPNEEGCGPSSNSDGTIGCSDRKKTLADSSPNTIGTTSSHTTPVQHSLSMAAPLPAPPIKPPRNPARALRRPSGQFKESFTRGSRTSPARASNRLSYKSTISTASMYSTQTDEEQQLRVPAAVITAALGGTRHLSRHCHSSGPYTIGEEQTELVVPSSSLRDSAYIDANITQLHRVSNISDGSLCLQQGAQTTDSIGVAYGGEESDDHERFGAGGYWVRCSRG</sequence>
<organism evidence="3 4">
    <name type="scientific">Suillus placidus</name>
    <dbReference type="NCBI Taxonomy" id="48579"/>
    <lineage>
        <taxon>Eukaryota</taxon>
        <taxon>Fungi</taxon>
        <taxon>Dikarya</taxon>
        <taxon>Basidiomycota</taxon>
        <taxon>Agaricomycotina</taxon>
        <taxon>Agaricomycetes</taxon>
        <taxon>Agaricomycetidae</taxon>
        <taxon>Boletales</taxon>
        <taxon>Suillineae</taxon>
        <taxon>Suillaceae</taxon>
        <taxon>Suillus</taxon>
    </lineage>
</organism>
<proteinExistence type="predicted"/>
<feature type="region of interest" description="Disordered" evidence="1">
    <location>
        <begin position="79"/>
        <end position="190"/>
    </location>
</feature>
<feature type="compositionally biased region" description="Polar residues" evidence="1">
    <location>
        <begin position="124"/>
        <end position="145"/>
    </location>
</feature>
<dbReference type="EMBL" id="JABBWD010000015">
    <property type="protein sequence ID" value="KAG1778610.1"/>
    <property type="molecule type" value="Genomic_DNA"/>
</dbReference>
<keyword evidence="2" id="KW-0472">Membrane</keyword>
<feature type="compositionally biased region" description="Pro residues" evidence="1">
    <location>
        <begin position="151"/>
        <end position="161"/>
    </location>
</feature>
<dbReference type="Proteomes" id="UP000714275">
    <property type="component" value="Unassembled WGS sequence"/>
</dbReference>
<keyword evidence="2" id="KW-1133">Transmembrane helix</keyword>
<keyword evidence="2" id="KW-0812">Transmembrane</keyword>
<protein>
    <submittedName>
        <fullName evidence="3">Uncharacterized protein</fullName>
    </submittedName>
</protein>
<keyword evidence="4" id="KW-1185">Reference proteome</keyword>
<evidence type="ECO:0000313" key="3">
    <source>
        <dbReference type="EMBL" id="KAG1778610.1"/>
    </source>
</evidence>
<gene>
    <name evidence="3" type="ORF">EV702DRAFT_161982</name>
</gene>
<reference evidence="3" key="1">
    <citation type="journal article" date="2020" name="New Phytol.">
        <title>Comparative genomics reveals dynamic genome evolution in host specialist ectomycorrhizal fungi.</title>
        <authorList>
            <person name="Lofgren L.A."/>
            <person name="Nguyen N.H."/>
            <person name="Vilgalys R."/>
            <person name="Ruytinx J."/>
            <person name="Liao H.L."/>
            <person name="Branco S."/>
            <person name="Kuo A."/>
            <person name="LaButti K."/>
            <person name="Lipzen A."/>
            <person name="Andreopoulos W."/>
            <person name="Pangilinan J."/>
            <person name="Riley R."/>
            <person name="Hundley H."/>
            <person name="Na H."/>
            <person name="Barry K."/>
            <person name="Grigoriev I.V."/>
            <person name="Stajich J.E."/>
            <person name="Kennedy P.G."/>
        </authorList>
    </citation>
    <scope>NUCLEOTIDE SEQUENCE</scope>
    <source>
        <strain evidence="3">DOB743</strain>
    </source>
</reference>
<evidence type="ECO:0000313" key="4">
    <source>
        <dbReference type="Proteomes" id="UP000714275"/>
    </source>
</evidence>